<feature type="binding site" evidence="12">
    <location>
        <position position="219"/>
    </location>
    <ligand>
        <name>5-aminolevulinate</name>
        <dbReference type="ChEBI" id="CHEBI:356416"/>
        <label>1</label>
    </ligand>
</feature>
<organism evidence="16 17">
    <name type="scientific">Acidimicrobium ferrooxidans (strain DSM 10331 / JCM 15462 / NBRC 103882 / ICP)</name>
    <dbReference type="NCBI Taxonomy" id="525909"/>
    <lineage>
        <taxon>Bacteria</taxon>
        <taxon>Bacillati</taxon>
        <taxon>Actinomycetota</taxon>
        <taxon>Acidimicrobiia</taxon>
        <taxon>Acidimicrobiales</taxon>
        <taxon>Acidimicrobiaceae</taxon>
        <taxon>Acidimicrobium</taxon>
    </lineage>
</organism>
<evidence type="ECO:0000256" key="4">
    <source>
        <dbReference type="ARBA" id="ARBA00012053"/>
    </source>
</evidence>
<dbReference type="RefSeq" id="WP_015797726.1">
    <property type="nucleotide sequence ID" value="NC_013124.1"/>
</dbReference>
<dbReference type="UniPathway" id="UPA00251">
    <property type="reaction ID" value="UER00318"/>
</dbReference>
<evidence type="ECO:0000256" key="2">
    <source>
        <dbReference type="ARBA" id="ARBA00008055"/>
    </source>
</evidence>
<dbReference type="GO" id="GO:0005829">
    <property type="term" value="C:cytosol"/>
    <property type="evidence" value="ECO:0007669"/>
    <property type="project" value="TreeGrafter"/>
</dbReference>
<dbReference type="Gene3D" id="3.20.20.70">
    <property type="entry name" value="Aldolase class I"/>
    <property type="match status" value="1"/>
</dbReference>
<evidence type="ECO:0000313" key="16">
    <source>
        <dbReference type="EMBL" id="ACU53221.1"/>
    </source>
</evidence>
<keyword evidence="6" id="KW-0350">Heme biosynthesis</keyword>
<dbReference type="eggNOG" id="COG0113">
    <property type="taxonomic scope" value="Bacteria"/>
</dbReference>
<keyword evidence="8 14" id="KW-0627">Porphyrin biosynthesis</keyword>
<protein>
    <recommendedName>
        <fullName evidence="5 14">Delta-aminolevulinic acid dehydratase</fullName>
        <ecNumber evidence="4 14">4.2.1.24</ecNumber>
    </recommendedName>
</protein>
<dbReference type="SMART" id="SM01004">
    <property type="entry name" value="ALAD"/>
    <property type="match status" value="1"/>
</dbReference>
<dbReference type="GO" id="GO:0006782">
    <property type="term" value="P:protoporphyrinogen IX biosynthetic process"/>
    <property type="evidence" value="ECO:0007669"/>
    <property type="project" value="UniProtKB-UniPathway"/>
</dbReference>
<comment type="function">
    <text evidence="9">Catalyzes an early step in the biosynthesis of tetrapyrroles. Binds two molecules of 5-aminolevulinate per subunit, each at a distinct site, and catalyzes their condensation to form porphobilinogen.</text>
</comment>
<dbReference type="EC" id="4.2.1.24" evidence="4 14"/>
<keyword evidence="13" id="KW-0479">Metal-binding</keyword>
<evidence type="ECO:0000256" key="6">
    <source>
        <dbReference type="ARBA" id="ARBA00023133"/>
    </source>
</evidence>
<dbReference type="PRINTS" id="PR00144">
    <property type="entry name" value="DALDHYDRTASE"/>
</dbReference>
<dbReference type="AlphaFoldDB" id="C7M2H7"/>
<evidence type="ECO:0000256" key="7">
    <source>
        <dbReference type="ARBA" id="ARBA00023239"/>
    </source>
</evidence>
<dbReference type="FunFam" id="3.20.20.70:FF:000019">
    <property type="entry name" value="Delta-aminolevulinic acid dehydratase"/>
    <property type="match status" value="1"/>
</dbReference>
<dbReference type="NCBIfam" id="NF006762">
    <property type="entry name" value="PRK09283.1"/>
    <property type="match status" value="1"/>
</dbReference>
<comment type="subunit">
    <text evidence="3 14">Homooctamer.</text>
</comment>
<evidence type="ECO:0000256" key="9">
    <source>
        <dbReference type="ARBA" id="ARBA00025628"/>
    </source>
</evidence>
<feature type="binding site" evidence="12">
    <location>
        <position position="276"/>
    </location>
    <ligand>
        <name>5-aminolevulinate</name>
        <dbReference type="ChEBI" id="CHEBI:356416"/>
        <label>2</label>
    </ligand>
</feature>
<dbReference type="PANTHER" id="PTHR11458">
    <property type="entry name" value="DELTA-AMINOLEVULINIC ACID DEHYDRATASE"/>
    <property type="match status" value="1"/>
</dbReference>
<comment type="similarity">
    <text evidence="2 15">Belongs to the ALAD family.</text>
</comment>
<reference evidence="16 17" key="1">
    <citation type="journal article" date="2009" name="Stand. Genomic Sci.">
        <title>Complete genome sequence of Acidimicrobium ferrooxidans type strain (ICP).</title>
        <authorList>
            <person name="Clum A."/>
            <person name="Nolan M."/>
            <person name="Lang E."/>
            <person name="Glavina Del Rio T."/>
            <person name="Tice H."/>
            <person name="Copeland A."/>
            <person name="Cheng J.F."/>
            <person name="Lucas S."/>
            <person name="Chen F."/>
            <person name="Bruce D."/>
            <person name="Goodwin L."/>
            <person name="Pitluck S."/>
            <person name="Ivanova N."/>
            <person name="Mavrommatis K."/>
            <person name="Mikhailova N."/>
            <person name="Pati A."/>
            <person name="Chen A."/>
            <person name="Palaniappan K."/>
            <person name="Goker M."/>
            <person name="Spring S."/>
            <person name="Land M."/>
            <person name="Hauser L."/>
            <person name="Chang Y.J."/>
            <person name="Jeffries C.C."/>
            <person name="Chain P."/>
            <person name="Bristow J."/>
            <person name="Eisen J.A."/>
            <person name="Markowitz V."/>
            <person name="Hugenholtz P."/>
            <person name="Kyrpides N.C."/>
            <person name="Klenk H.P."/>
            <person name="Lapidus A."/>
        </authorList>
    </citation>
    <scope>NUCLEOTIDE SEQUENCE [LARGE SCALE GENOMIC DNA]</scope>
    <source>
        <strain evidence="17">DSM 10331 / JCM 15462 / NBRC 103882 / ICP</strain>
    </source>
</reference>
<evidence type="ECO:0000256" key="15">
    <source>
        <dbReference type="RuleBase" id="RU004161"/>
    </source>
</evidence>
<evidence type="ECO:0000256" key="10">
    <source>
        <dbReference type="ARBA" id="ARBA00047651"/>
    </source>
</evidence>
<dbReference type="Pfam" id="PF00490">
    <property type="entry name" value="ALAD"/>
    <property type="match status" value="1"/>
</dbReference>
<evidence type="ECO:0000256" key="5">
    <source>
        <dbReference type="ARBA" id="ARBA00020771"/>
    </source>
</evidence>
<keyword evidence="13" id="KW-0460">Magnesium</keyword>
<feature type="active site" description="Schiff-base intermediate with substrate" evidence="11">
    <location>
        <position position="250"/>
    </location>
</feature>
<dbReference type="InterPro" id="IPR013785">
    <property type="entry name" value="Aldolase_TIM"/>
</dbReference>
<evidence type="ECO:0000256" key="11">
    <source>
        <dbReference type="PIRSR" id="PIRSR001415-1"/>
    </source>
</evidence>
<dbReference type="PIRSF" id="PIRSF001415">
    <property type="entry name" value="Porphbilin_synth"/>
    <property type="match status" value="1"/>
</dbReference>
<feature type="binding site" evidence="12">
    <location>
        <position position="206"/>
    </location>
    <ligand>
        <name>5-aminolevulinate</name>
        <dbReference type="ChEBI" id="CHEBI:356416"/>
        <label>1</label>
    </ligand>
</feature>
<evidence type="ECO:0000256" key="3">
    <source>
        <dbReference type="ARBA" id="ARBA00011823"/>
    </source>
</evidence>
<keyword evidence="7 14" id="KW-0456">Lyase</keyword>
<evidence type="ECO:0000256" key="14">
    <source>
        <dbReference type="RuleBase" id="RU000515"/>
    </source>
</evidence>
<dbReference type="PANTHER" id="PTHR11458:SF0">
    <property type="entry name" value="DELTA-AMINOLEVULINIC ACID DEHYDRATASE"/>
    <property type="match status" value="1"/>
</dbReference>
<proteinExistence type="inferred from homology"/>
<dbReference type="KEGG" id="afo:Afer_0252"/>
<evidence type="ECO:0000256" key="8">
    <source>
        <dbReference type="ARBA" id="ARBA00023244"/>
    </source>
</evidence>
<dbReference type="GO" id="GO:0004655">
    <property type="term" value="F:porphobilinogen synthase activity"/>
    <property type="evidence" value="ECO:0007669"/>
    <property type="project" value="UniProtKB-EC"/>
</dbReference>
<dbReference type="GO" id="GO:0008270">
    <property type="term" value="F:zinc ion binding"/>
    <property type="evidence" value="ECO:0007669"/>
    <property type="project" value="TreeGrafter"/>
</dbReference>
<comment type="pathway">
    <text evidence="1">Porphyrin-containing compound metabolism; protoporphyrin-IX biosynthesis; coproporphyrinogen-III from 5-aminolevulinate: step 1/4.</text>
</comment>
<feature type="binding site" evidence="13">
    <location>
        <position position="235"/>
    </location>
    <ligand>
        <name>Mg(2+)</name>
        <dbReference type="ChEBI" id="CHEBI:18420"/>
    </ligand>
</feature>
<dbReference type="HOGENOM" id="CLU_035731_0_0_11"/>
<keyword evidence="17" id="KW-1185">Reference proteome</keyword>
<dbReference type="EMBL" id="CP001631">
    <property type="protein sequence ID" value="ACU53221.1"/>
    <property type="molecule type" value="Genomic_DNA"/>
</dbReference>
<feature type="binding site" evidence="12">
    <location>
        <position position="315"/>
    </location>
    <ligand>
        <name>5-aminolevulinate</name>
        <dbReference type="ChEBI" id="CHEBI:356416"/>
        <label>2</label>
    </ligand>
</feature>
<dbReference type="CDD" id="cd00384">
    <property type="entry name" value="ALAD_PBGS"/>
    <property type="match status" value="1"/>
</dbReference>
<accession>C7M2H7</accession>
<comment type="catalytic activity">
    <reaction evidence="10 14">
        <text>2 5-aminolevulinate = porphobilinogen + 2 H2O + H(+)</text>
        <dbReference type="Rhea" id="RHEA:24064"/>
        <dbReference type="ChEBI" id="CHEBI:15377"/>
        <dbReference type="ChEBI" id="CHEBI:15378"/>
        <dbReference type="ChEBI" id="CHEBI:58126"/>
        <dbReference type="ChEBI" id="CHEBI:356416"/>
        <dbReference type="EC" id="4.2.1.24"/>
    </reaction>
</comment>
<evidence type="ECO:0000256" key="1">
    <source>
        <dbReference type="ARBA" id="ARBA00004694"/>
    </source>
</evidence>
<evidence type="ECO:0000256" key="12">
    <source>
        <dbReference type="PIRSR" id="PIRSR001415-2"/>
    </source>
</evidence>
<dbReference type="Proteomes" id="UP000000771">
    <property type="component" value="Chromosome"/>
</dbReference>
<name>C7M2H7_ACIFD</name>
<sequence>MASFPRPRRLRATPALRDLVAETVVRPQQLVLPLFVKEGISTPVPIASMPGVVQHTVDSLVREVDEALAVGVRTVILFGVTDERDEDGSLACRADFVLERAIAALVARFATDVTVVADLCLDEYTTHGHCGVLDAAGRVDNDATLVRYQALAVALASAGVHFVGPSGMMDHQVAAIREALDAHGFDDVGILAYAAKYASALYGPFRDAVEVEIAGGGDRASYQQDPRNRREAWREVDLDVAEGADLVMVKPASFYLDVLSDVAERSPVPVLAYQVSGEYSMIVAASANGWLDRRLAVLESLVAIRRAGADGILTYFAKEAAPWLR</sequence>
<dbReference type="SUPFAM" id="SSF51569">
    <property type="entry name" value="Aldolase"/>
    <property type="match status" value="1"/>
</dbReference>
<dbReference type="InterPro" id="IPR001731">
    <property type="entry name" value="ALAD"/>
</dbReference>
<dbReference type="STRING" id="525909.Afer_0252"/>
<gene>
    <name evidence="16" type="ordered locus">Afer_0252</name>
</gene>
<dbReference type="PROSITE" id="PS00169">
    <property type="entry name" value="D_ALA_DEHYDRATASE"/>
    <property type="match status" value="1"/>
</dbReference>
<evidence type="ECO:0000256" key="13">
    <source>
        <dbReference type="PIRSR" id="PIRSR001415-5"/>
    </source>
</evidence>
<dbReference type="OrthoDB" id="9805001at2"/>
<dbReference type="InterPro" id="IPR030656">
    <property type="entry name" value="ALAD_AS"/>
</dbReference>
<feature type="active site" description="Schiff-base intermediate with substrate" evidence="11">
    <location>
        <position position="196"/>
    </location>
</feature>
<evidence type="ECO:0000313" key="17">
    <source>
        <dbReference type="Proteomes" id="UP000000771"/>
    </source>
</evidence>